<sequence length="75" mass="9052">MKVSILALKANRMQLVRDDDRELTMSKRMMKEINGKHEMEKDRASGSRKRVAMPWCLLLIIYDKQGKRYRDRKWP</sequence>
<keyword evidence="2" id="KW-1185">Reference proteome</keyword>
<dbReference type="Proteomes" id="UP000799779">
    <property type="component" value="Unassembled WGS sequence"/>
</dbReference>
<organism evidence="1 2">
    <name type="scientific">Amniculicola lignicola CBS 123094</name>
    <dbReference type="NCBI Taxonomy" id="1392246"/>
    <lineage>
        <taxon>Eukaryota</taxon>
        <taxon>Fungi</taxon>
        <taxon>Dikarya</taxon>
        <taxon>Ascomycota</taxon>
        <taxon>Pezizomycotina</taxon>
        <taxon>Dothideomycetes</taxon>
        <taxon>Pleosporomycetidae</taxon>
        <taxon>Pleosporales</taxon>
        <taxon>Amniculicolaceae</taxon>
        <taxon>Amniculicola</taxon>
    </lineage>
</organism>
<dbReference type="AlphaFoldDB" id="A0A6A5WK56"/>
<reference evidence="1" key="1">
    <citation type="journal article" date="2020" name="Stud. Mycol.">
        <title>101 Dothideomycetes genomes: a test case for predicting lifestyles and emergence of pathogens.</title>
        <authorList>
            <person name="Haridas S."/>
            <person name="Albert R."/>
            <person name="Binder M."/>
            <person name="Bloem J."/>
            <person name="Labutti K."/>
            <person name="Salamov A."/>
            <person name="Andreopoulos B."/>
            <person name="Baker S."/>
            <person name="Barry K."/>
            <person name="Bills G."/>
            <person name="Bluhm B."/>
            <person name="Cannon C."/>
            <person name="Castanera R."/>
            <person name="Culley D."/>
            <person name="Daum C."/>
            <person name="Ezra D."/>
            <person name="Gonzalez J."/>
            <person name="Henrissat B."/>
            <person name="Kuo A."/>
            <person name="Liang C."/>
            <person name="Lipzen A."/>
            <person name="Lutzoni F."/>
            <person name="Magnuson J."/>
            <person name="Mondo S."/>
            <person name="Nolan M."/>
            <person name="Ohm R."/>
            <person name="Pangilinan J."/>
            <person name="Park H.-J."/>
            <person name="Ramirez L."/>
            <person name="Alfaro M."/>
            <person name="Sun H."/>
            <person name="Tritt A."/>
            <person name="Yoshinaga Y."/>
            <person name="Zwiers L.-H."/>
            <person name="Turgeon B."/>
            <person name="Goodwin S."/>
            <person name="Spatafora J."/>
            <person name="Crous P."/>
            <person name="Grigoriev I."/>
        </authorList>
    </citation>
    <scope>NUCLEOTIDE SEQUENCE</scope>
    <source>
        <strain evidence="1">CBS 123094</strain>
    </source>
</reference>
<dbReference type="EMBL" id="ML977584">
    <property type="protein sequence ID" value="KAF2001189.1"/>
    <property type="molecule type" value="Genomic_DNA"/>
</dbReference>
<proteinExistence type="predicted"/>
<evidence type="ECO:0000313" key="2">
    <source>
        <dbReference type="Proteomes" id="UP000799779"/>
    </source>
</evidence>
<evidence type="ECO:0000313" key="1">
    <source>
        <dbReference type="EMBL" id="KAF2001189.1"/>
    </source>
</evidence>
<protein>
    <submittedName>
        <fullName evidence="1">Uncharacterized protein</fullName>
    </submittedName>
</protein>
<name>A0A6A5WK56_9PLEO</name>
<gene>
    <name evidence="1" type="ORF">P154DRAFT_173587</name>
</gene>
<accession>A0A6A5WK56</accession>